<reference evidence="2 3" key="1">
    <citation type="submission" date="2018-04" db="EMBL/GenBank/DDBJ databases">
        <authorList>
            <person name="Zhang X."/>
            <person name="Yuan J."/>
            <person name="Li F."/>
            <person name="Xiang J."/>
        </authorList>
    </citation>
    <scope>NUCLEOTIDE SEQUENCE [LARGE SCALE GENOMIC DNA]</scope>
    <source>
        <tissue evidence="2">Muscle</tissue>
    </source>
</reference>
<sequence>MFENLFPSLPFFSAVSPPPSSPFRSLPSHPPPSLLFIAAGSLPSPLPRRLPWRLSLLPSSLLSNVSCRLPFLSFEALVPSSFFQLLVPVHSAFLYHPPSRSTNTPRSSILLGHHRTSTLRRLWHFHKAAQYNSSTAHPPHTNSILRTPNTSHRPLRPPNTTSMATRTTHDVHLRCTMPSTLSGPILTAAPLVRRTRHPQPDYLPDTRQLTLHLTSQHISLTPQSALVQHLTKCNPRRLVTLDDPLLSPHSAICTHSYRYLVLHYTQRIYIAGHHIPQPSERTTATSTATRQSHRSLARRSSHKPTANSETSVSPPYPQRTLQRLQHEAVIPLRPSSEPTVAQPQIRLPISTSKHPSPHPRPVHSTQPHNHLYHSLTDHQSATLLLFKHTPRAAYTNRHICCTQPAYTVRIMRHHIITLSKRETFNILTRHRTHTASSLHYQANGHSFRQTATTSSTNAYYTKLAVTLPIPCRFIPPRIDSLHAARCYIHHDRHRSLPSARPLCDSISTASHATDIDRSNEETFHPPHSHTLESILATRLYLTKPLHQPATPHYLSSRPHQPTTGAQNYHEPTTDAHTLALHHRALSYRSPSLYATPVVDHDATNVYRTHSREIPQLTMPPTSSLQPDQNSRAYVSLKLPAICNLQHLMEPLQTLVIITASAISQQFPLTIDQLLVAVQSYAQDAIPPLSTRRLYSIPVGSLDSAGTTHAHISPT</sequence>
<name>A0A423TC06_PENVA</name>
<comment type="caution">
    <text evidence="2">The sequence shown here is derived from an EMBL/GenBank/DDBJ whole genome shotgun (WGS) entry which is preliminary data.</text>
</comment>
<gene>
    <name evidence="2" type="ORF">C7M84_007584</name>
</gene>
<feature type="region of interest" description="Disordered" evidence="1">
    <location>
        <begin position="275"/>
        <end position="317"/>
    </location>
</feature>
<keyword evidence="3" id="KW-1185">Reference proteome</keyword>
<feature type="compositionally biased region" description="Low complexity" evidence="1">
    <location>
        <begin position="281"/>
        <end position="290"/>
    </location>
</feature>
<reference evidence="2 3" key="2">
    <citation type="submission" date="2019-01" db="EMBL/GenBank/DDBJ databases">
        <title>The decoding of complex shrimp genome reveals the adaptation for benthos swimmer, frequently molting mechanism and breeding impact on genome.</title>
        <authorList>
            <person name="Sun Y."/>
            <person name="Gao Y."/>
            <person name="Yu Y."/>
        </authorList>
    </citation>
    <scope>NUCLEOTIDE SEQUENCE [LARGE SCALE GENOMIC DNA]</scope>
    <source>
        <tissue evidence="2">Muscle</tissue>
    </source>
</reference>
<dbReference type="AlphaFoldDB" id="A0A423TC06"/>
<feature type="region of interest" description="Disordered" evidence="1">
    <location>
        <begin position="349"/>
        <end position="370"/>
    </location>
</feature>
<evidence type="ECO:0000313" key="2">
    <source>
        <dbReference type="EMBL" id="ROT73941.1"/>
    </source>
</evidence>
<feature type="compositionally biased region" description="Polar residues" evidence="1">
    <location>
        <begin position="303"/>
        <end position="317"/>
    </location>
</feature>
<dbReference type="EMBL" id="QCYY01001962">
    <property type="protein sequence ID" value="ROT73941.1"/>
    <property type="molecule type" value="Genomic_DNA"/>
</dbReference>
<evidence type="ECO:0000313" key="3">
    <source>
        <dbReference type="Proteomes" id="UP000283509"/>
    </source>
</evidence>
<protein>
    <submittedName>
        <fullName evidence="2">Uncharacterized protein</fullName>
    </submittedName>
</protein>
<feature type="compositionally biased region" description="Basic residues" evidence="1">
    <location>
        <begin position="291"/>
        <end position="302"/>
    </location>
</feature>
<evidence type="ECO:0000256" key="1">
    <source>
        <dbReference type="SAM" id="MobiDB-lite"/>
    </source>
</evidence>
<proteinExistence type="predicted"/>
<accession>A0A423TC06</accession>
<organism evidence="2 3">
    <name type="scientific">Penaeus vannamei</name>
    <name type="common">Whiteleg shrimp</name>
    <name type="synonym">Litopenaeus vannamei</name>
    <dbReference type="NCBI Taxonomy" id="6689"/>
    <lineage>
        <taxon>Eukaryota</taxon>
        <taxon>Metazoa</taxon>
        <taxon>Ecdysozoa</taxon>
        <taxon>Arthropoda</taxon>
        <taxon>Crustacea</taxon>
        <taxon>Multicrustacea</taxon>
        <taxon>Malacostraca</taxon>
        <taxon>Eumalacostraca</taxon>
        <taxon>Eucarida</taxon>
        <taxon>Decapoda</taxon>
        <taxon>Dendrobranchiata</taxon>
        <taxon>Penaeoidea</taxon>
        <taxon>Penaeidae</taxon>
        <taxon>Penaeus</taxon>
    </lineage>
</organism>
<dbReference type="Proteomes" id="UP000283509">
    <property type="component" value="Unassembled WGS sequence"/>
</dbReference>
<feature type="region of interest" description="Disordered" evidence="1">
    <location>
        <begin position="133"/>
        <end position="164"/>
    </location>
</feature>